<reference evidence="2 3" key="1">
    <citation type="journal article" date="2015" name="Nature">
        <title>rRNA introns, odd ribosomes, and small enigmatic genomes across a large radiation of phyla.</title>
        <authorList>
            <person name="Brown C.T."/>
            <person name="Hug L.A."/>
            <person name="Thomas B.C."/>
            <person name="Sharon I."/>
            <person name="Castelle C.J."/>
            <person name="Singh A."/>
            <person name="Wilkins M.J."/>
            <person name="Williams K.H."/>
            <person name="Banfield J.F."/>
        </authorList>
    </citation>
    <scope>NUCLEOTIDE SEQUENCE [LARGE SCALE GENOMIC DNA]</scope>
</reference>
<keyword evidence="1" id="KW-0812">Transmembrane</keyword>
<evidence type="ECO:0000256" key="1">
    <source>
        <dbReference type="SAM" id="Phobius"/>
    </source>
</evidence>
<organism evidence="2 3">
    <name type="scientific">Candidatus Roizmanbacteria bacterium GW2011_GWA2_35_8</name>
    <dbReference type="NCBI Taxonomy" id="1618479"/>
    <lineage>
        <taxon>Bacteria</taxon>
        <taxon>Candidatus Roizmaniibacteriota</taxon>
    </lineage>
</organism>
<keyword evidence="1" id="KW-0472">Membrane</keyword>
<dbReference type="Proteomes" id="UP000034536">
    <property type="component" value="Unassembled WGS sequence"/>
</dbReference>
<sequence>MSKNQFCVSKRVIGLTLIFFFFFVVVFYSVNRLLNVKTSIFSKAATPKSKNSQGSTGSSVDYLYTDNSFWKACGFTAADVKSYPQFKLNEPKNSFNNSYAAYQGLMSKWFVDIFYQDPTRLNVYEYGATDVISRALSVYNPKLNMSFYHKKCGLFEIALRRLISNYKNQVSPQKALNELIFLSGQAVYKDVLYPTADTFYPINNTTKGVTFAVPVCGFDPGYDISKYPSRPTPTNIPCQPIENLGNLFNVNYSNIYIYANESTTNKILSNLFKSQDDLKRSEMKIGIIYPKPIQFLIEKFIMKPTVGYALKGLQVKMDRFCMNQLSLDPSSKVFCGFNAYQVTDPVYVMKRITEARFGPNSIDPAFMKNIETVYSAYQVLAFIRGMVDYRNGSRSWWDLYFLPSR</sequence>
<feature type="transmembrane region" description="Helical" evidence="1">
    <location>
        <begin position="12"/>
        <end position="30"/>
    </location>
</feature>
<keyword evidence="1" id="KW-1133">Transmembrane helix</keyword>
<dbReference type="EMBL" id="LBQX01000051">
    <property type="protein sequence ID" value="KKP85547.1"/>
    <property type="molecule type" value="Genomic_DNA"/>
</dbReference>
<proteinExistence type="predicted"/>
<comment type="caution">
    <text evidence="2">The sequence shown here is derived from an EMBL/GenBank/DDBJ whole genome shotgun (WGS) entry which is preliminary data.</text>
</comment>
<protein>
    <submittedName>
        <fullName evidence="2">Uncharacterized protein</fullName>
    </submittedName>
</protein>
<evidence type="ECO:0000313" key="3">
    <source>
        <dbReference type="Proteomes" id="UP000034536"/>
    </source>
</evidence>
<name>A0A0G0G168_9BACT</name>
<gene>
    <name evidence="2" type="ORF">UR89_C0051G0005</name>
</gene>
<accession>A0A0G0G168</accession>
<dbReference type="AlphaFoldDB" id="A0A0G0G168"/>
<evidence type="ECO:0000313" key="2">
    <source>
        <dbReference type="EMBL" id="KKP85547.1"/>
    </source>
</evidence>